<dbReference type="Proteomes" id="UP000694522">
    <property type="component" value="Unplaced"/>
</dbReference>
<dbReference type="Pfam" id="PF21366">
    <property type="entry name" value="TRAFD1-XIAF1_ZnF"/>
    <property type="match status" value="1"/>
</dbReference>
<evidence type="ECO:0000256" key="6">
    <source>
        <dbReference type="ARBA" id="ARBA00037636"/>
    </source>
</evidence>
<dbReference type="SUPFAM" id="SSF49599">
    <property type="entry name" value="TRAF domain-like"/>
    <property type="match status" value="1"/>
</dbReference>
<dbReference type="InterPro" id="IPR013083">
    <property type="entry name" value="Znf_RING/FYVE/PHD"/>
</dbReference>
<dbReference type="Gene3D" id="3.30.40.10">
    <property type="entry name" value="Zinc/RING finger domain, C3HC4 (zinc finger)"/>
    <property type="match status" value="1"/>
</dbReference>
<feature type="compositionally biased region" description="Polar residues" evidence="8">
    <location>
        <begin position="482"/>
        <end position="502"/>
    </location>
</feature>
<evidence type="ECO:0000256" key="2">
    <source>
        <dbReference type="ARBA" id="ARBA00022723"/>
    </source>
</evidence>
<dbReference type="GO" id="GO:0045824">
    <property type="term" value="P:negative regulation of innate immune response"/>
    <property type="evidence" value="ECO:0007669"/>
    <property type="project" value="TreeGrafter"/>
</dbReference>
<keyword evidence="11" id="KW-1185">Reference proteome</keyword>
<dbReference type="PANTHER" id="PTHR16295:SF19">
    <property type="entry name" value="TRAF-TYPE ZINC FINGER DOMAIN-CONTAINING PROTEIN 1"/>
    <property type="match status" value="1"/>
</dbReference>
<sequence>MAIAAVTEAETRLCGNCKKDIPAVNFIIHEIHCSRNIEVCCFCSESIPKSEMKNHIESEHVQVTCKCRMKIENSLLKDHEASACPLRPALCQYCGIQLTFKELLDHEVYCGARTELCGGCGRNVMVKDLQEHPRVCGQEVKQVRGSRAVARFEDEDVVLHALRDIRRQFRSENERERLGRDESAHSSLDEEWNPDLDYALALSLQSEDRQHKNTAAEIASDFWEDCYTKESVPSAYRNERDGSDTCCGSLVPSSMSDHGKSEIIMLPCEFCEELYPAEDLILHQTGCNPASAFASFSKRSSSPNPWEYDGLHAGGSEGFGYLSSPQPQAVQAEEDIIIPCEFCGIQLEEETLFHHQHHCDLRPASPATTFPSWQPPSPRASRGRRGSAELARRRARHQGDVSPWSTGGFGQQELSCPARGTTSRSSTAHTRNTPQASSLRAGDAPASRGKPRKASGKEGRPRNRDTGEPAGGITPRVRPAQSFHSEGFTPSISRASPTQPRTGNAGGRSPGAWERPGSLRCRNSKVRLGWEGRAWLLPLRWLHQDHLALSLRAPSAAPDQVLFDNCIFTLFSPLSSRPKPRAQHVDSRRSRGPLPLGSTFSST</sequence>
<reference evidence="10" key="2">
    <citation type="submission" date="2025-09" db="UniProtKB">
        <authorList>
            <consortium name="Ensembl"/>
        </authorList>
    </citation>
    <scope>IDENTIFICATION</scope>
</reference>
<keyword evidence="3" id="KW-0863">Zinc-finger</keyword>
<keyword evidence="1" id="KW-0597">Phosphoprotein</keyword>
<accession>A0A8B9J1Y9</accession>
<organism evidence="10 11">
    <name type="scientific">Amazona collaria</name>
    <name type="common">yellow-billed parrot</name>
    <dbReference type="NCBI Taxonomy" id="241587"/>
    <lineage>
        <taxon>Eukaryota</taxon>
        <taxon>Metazoa</taxon>
        <taxon>Chordata</taxon>
        <taxon>Craniata</taxon>
        <taxon>Vertebrata</taxon>
        <taxon>Euteleostomi</taxon>
        <taxon>Archelosauria</taxon>
        <taxon>Archosauria</taxon>
        <taxon>Dinosauria</taxon>
        <taxon>Saurischia</taxon>
        <taxon>Theropoda</taxon>
        <taxon>Coelurosauria</taxon>
        <taxon>Aves</taxon>
        <taxon>Neognathae</taxon>
        <taxon>Neoaves</taxon>
        <taxon>Telluraves</taxon>
        <taxon>Australaves</taxon>
        <taxon>Psittaciformes</taxon>
        <taxon>Psittacidae</taxon>
        <taxon>Amazona</taxon>
    </lineage>
</organism>
<protein>
    <recommendedName>
        <fullName evidence="7">TRAF-type zinc finger domain-containing protein 1</fullName>
    </recommendedName>
</protein>
<feature type="compositionally biased region" description="Basic and acidic residues" evidence="8">
    <location>
        <begin position="455"/>
        <end position="467"/>
    </location>
</feature>
<feature type="compositionally biased region" description="Polar residues" evidence="8">
    <location>
        <begin position="420"/>
        <end position="438"/>
    </location>
</feature>
<evidence type="ECO:0000313" key="11">
    <source>
        <dbReference type="Proteomes" id="UP000694522"/>
    </source>
</evidence>
<evidence type="ECO:0000313" key="10">
    <source>
        <dbReference type="Ensembl" id="ENSACOP00000022710.1"/>
    </source>
</evidence>
<keyword evidence="2" id="KW-0479">Metal-binding</keyword>
<dbReference type="InterPro" id="IPR051986">
    <property type="entry name" value="Innate_Immune_Apopt_Reg"/>
</dbReference>
<evidence type="ECO:0000256" key="5">
    <source>
        <dbReference type="ARBA" id="ARBA00022990"/>
    </source>
</evidence>
<feature type="region of interest" description="Disordered" evidence="8">
    <location>
        <begin position="366"/>
        <end position="517"/>
    </location>
</feature>
<evidence type="ECO:0000256" key="7">
    <source>
        <dbReference type="ARBA" id="ARBA00040410"/>
    </source>
</evidence>
<proteinExistence type="predicted"/>
<dbReference type="GO" id="GO:0008270">
    <property type="term" value="F:zinc ion binding"/>
    <property type="evidence" value="ECO:0007669"/>
    <property type="project" value="UniProtKB-KW"/>
</dbReference>
<keyword evidence="5" id="KW-0007">Acetylation</keyword>
<evidence type="ECO:0000256" key="8">
    <source>
        <dbReference type="SAM" id="MobiDB-lite"/>
    </source>
</evidence>
<evidence type="ECO:0000259" key="9">
    <source>
        <dbReference type="Pfam" id="PF21366"/>
    </source>
</evidence>
<comment type="function">
    <text evidence="6">Negative feedback regulator that controls excessive innate immune responses. Regulates both Toll-like receptor 4 (TLR4) and DDX58/RIG1-like helicases (RLH) pathways. May inhibit the LTR pathway by direct interaction with TRAF6 and attenuation of NF-kappa-B activation. May negatively regulate the RLH pathway downstream from MAVS and upstream of NF-kappa-B and IRF3.</text>
</comment>
<feature type="region of interest" description="Disordered" evidence="8">
    <location>
        <begin position="576"/>
        <end position="603"/>
    </location>
</feature>
<dbReference type="PANTHER" id="PTHR16295">
    <property type="entry name" value="TRAF-TYPE ZINC FINGER PROTEIN-RELATED"/>
    <property type="match status" value="1"/>
</dbReference>
<evidence type="ECO:0000256" key="3">
    <source>
        <dbReference type="ARBA" id="ARBA00022771"/>
    </source>
</evidence>
<dbReference type="Ensembl" id="ENSACOT00000023500.1">
    <property type="protein sequence ID" value="ENSACOP00000022710.1"/>
    <property type="gene ID" value="ENSACOG00000015445.1"/>
</dbReference>
<evidence type="ECO:0000256" key="4">
    <source>
        <dbReference type="ARBA" id="ARBA00022833"/>
    </source>
</evidence>
<feature type="domain" description="TRAFD1/XAF1 zinc finger" evidence="9">
    <location>
        <begin position="96"/>
        <end position="137"/>
    </location>
</feature>
<keyword evidence="4" id="KW-0862">Zinc</keyword>
<reference evidence="10" key="1">
    <citation type="submission" date="2025-08" db="UniProtKB">
        <authorList>
            <consortium name="Ensembl"/>
        </authorList>
    </citation>
    <scope>IDENTIFICATION</scope>
</reference>
<name>A0A8B9J1Y9_9PSIT</name>
<dbReference type="AlphaFoldDB" id="A0A8B9J1Y9"/>
<evidence type="ECO:0000256" key="1">
    <source>
        <dbReference type="ARBA" id="ARBA00022553"/>
    </source>
</evidence>
<dbReference type="GO" id="GO:0005739">
    <property type="term" value="C:mitochondrion"/>
    <property type="evidence" value="ECO:0007669"/>
    <property type="project" value="TreeGrafter"/>
</dbReference>
<dbReference type="InterPro" id="IPR049439">
    <property type="entry name" value="TRAFD1-XIAF1_Znf"/>
</dbReference>